<dbReference type="GO" id="GO:0006310">
    <property type="term" value="P:DNA recombination"/>
    <property type="evidence" value="ECO:0007669"/>
    <property type="project" value="UniProtKB-UniRule"/>
</dbReference>
<evidence type="ECO:0000256" key="14">
    <source>
        <dbReference type="ARBA" id="ARBA00023235"/>
    </source>
</evidence>
<evidence type="ECO:0000313" key="22">
    <source>
        <dbReference type="Proteomes" id="UP000076244"/>
    </source>
</evidence>
<evidence type="ECO:0000256" key="5">
    <source>
        <dbReference type="ARBA" id="ARBA00022741"/>
    </source>
</evidence>
<dbReference type="GO" id="GO:0016787">
    <property type="term" value="F:hydrolase activity"/>
    <property type="evidence" value="ECO:0007669"/>
    <property type="project" value="UniProtKB-KW"/>
</dbReference>
<dbReference type="FunFam" id="1.10.150.80:FF:000002">
    <property type="entry name" value="ATP-dependent DNA helicase RecQ"/>
    <property type="match status" value="1"/>
</dbReference>
<dbReference type="Pfam" id="PF00270">
    <property type="entry name" value="DEAD"/>
    <property type="match status" value="1"/>
</dbReference>
<evidence type="ECO:0000256" key="16">
    <source>
        <dbReference type="NCBIfam" id="TIGR01389"/>
    </source>
</evidence>
<dbReference type="GeneID" id="57275752"/>
<dbReference type="RefSeq" id="WP_046871259.1">
    <property type="nucleotide sequence ID" value="NZ_BAAAXI010000189.1"/>
</dbReference>
<dbReference type="GO" id="GO:0005524">
    <property type="term" value="F:ATP binding"/>
    <property type="evidence" value="ECO:0007669"/>
    <property type="project" value="UniProtKB-KW"/>
</dbReference>
<evidence type="ECO:0000256" key="4">
    <source>
        <dbReference type="ARBA" id="ARBA00022723"/>
    </source>
</evidence>
<evidence type="ECO:0000259" key="17">
    <source>
        <dbReference type="PROSITE" id="PS50967"/>
    </source>
</evidence>
<dbReference type="NCBIfam" id="TIGR00614">
    <property type="entry name" value="recQ_fam"/>
    <property type="match status" value="1"/>
</dbReference>
<evidence type="ECO:0000256" key="9">
    <source>
        <dbReference type="ARBA" id="ARBA00022833"/>
    </source>
</evidence>
<dbReference type="GO" id="GO:0046872">
    <property type="term" value="F:metal ion binding"/>
    <property type="evidence" value="ECO:0007669"/>
    <property type="project" value="UniProtKB-KW"/>
</dbReference>
<keyword evidence="7" id="KW-0378">Hydrolase</keyword>
<dbReference type="EMBL" id="CP012288">
    <property type="protein sequence ID" value="AMV66416.1"/>
    <property type="molecule type" value="Genomic_DNA"/>
</dbReference>
<evidence type="ECO:0000259" key="19">
    <source>
        <dbReference type="PROSITE" id="PS51194"/>
    </source>
</evidence>
<dbReference type="AlphaFoldDB" id="A0A0R2HWB0"/>
<keyword evidence="5" id="KW-0547">Nucleotide-binding</keyword>
<dbReference type="Gene3D" id="1.10.150.80">
    <property type="entry name" value="HRDC domain"/>
    <property type="match status" value="1"/>
</dbReference>
<evidence type="ECO:0000256" key="12">
    <source>
        <dbReference type="ARBA" id="ARBA00023172"/>
    </source>
</evidence>
<keyword evidence="14" id="KW-0413">Isomerase</keyword>
<dbReference type="SUPFAM" id="SSF46785">
    <property type="entry name" value="Winged helix' DNA-binding domain"/>
    <property type="match status" value="1"/>
</dbReference>
<name>A0A0R2HWB0_9LACO</name>
<feature type="domain" description="Helicase C-terminal" evidence="19">
    <location>
        <begin position="213"/>
        <end position="364"/>
    </location>
</feature>
<dbReference type="InterPro" id="IPR004589">
    <property type="entry name" value="DNA_helicase_ATP-dep_RecQ"/>
</dbReference>
<dbReference type="InterPro" id="IPR014001">
    <property type="entry name" value="Helicase_ATP-bd"/>
</dbReference>
<dbReference type="PROSITE" id="PS51194">
    <property type="entry name" value="HELICASE_CTER"/>
    <property type="match status" value="1"/>
</dbReference>
<dbReference type="GO" id="GO:0005737">
    <property type="term" value="C:cytoplasm"/>
    <property type="evidence" value="ECO:0007669"/>
    <property type="project" value="TreeGrafter"/>
</dbReference>
<evidence type="ECO:0000256" key="10">
    <source>
        <dbReference type="ARBA" id="ARBA00022840"/>
    </source>
</evidence>
<sequence length="594" mass="67001">MTPETILKEKFGYSSFRNGQKQVITKILNKQSVLAIMPTGGGKSLCYQIPAMLFSGITLVISPLIALMKDQVDALNENGIPATFINSSIGANEMRQRFQQAASGQVKLLYISPERLDSSSFLYQLQDLEISLVAVDEAHCISQWGHDFRPSYLRLTDTLAQLPMNPTVVALTATATPKVAEDIKERLHIPADQEVKTDFTRENLSFQVIKDQNSDQFLLDYLKANKTEAGIIYASTRKEVERLTKLLKKHKVSVTMYHGGMSEDDRRQNQEDFLYDRDRVMIATNAFGMGIDKSNVRFVIHAQVPGSLEAYYQEAGRAGRDGLPSDVILLFKLHDVQIQHFFIDQSEMDDDNKRREYQKLQDMTQYANTQECLQQYILNYFGEDGPVCGKCSNCLDERDSQDITVEAQKVLSCVKRMHENFGKVLIAQVLAGSRNQRIKQFNFDQLSTYGLLKNKSQKQLTELIDFLAAAGYLQASNGQYPVLSLTLAGVRVLQGEEKVFRKMAVPVKTNILEDSELFTKLRMLRRNLAESQGVPPFVIFSDKTLRAMCELLPKTLSEMAEVKGVGSQKLEKYGQQFIDVIQADEGVLSNTAEK</sequence>
<dbReference type="GO" id="GO:0003677">
    <property type="term" value="F:DNA binding"/>
    <property type="evidence" value="ECO:0007669"/>
    <property type="project" value="UniProtKB-KW"/>
</dbReference>
<organism evidence="20 23">
    <name type="scientific">Pediococcus damnosus</name>
    <dbReference type="NCBI Taxonomy" id="51663"/>
    <lineage>
        <taxon>Bacteria</taxon>
        <taxon>Bacillati</taxon>
        <taxon>Bacillota</taxon>
        <taxon>Bacilli</taxon>
        <taxon>Lactobacillales</taxon>
        <taxon>Lactobacillaceae</taxon>
        <taxon>Pediococcus</taxon>
    </lineage>
</organism>
<dbReference type="EC" id="5.6.2.4" evidence="16"/>
<evidence type="ECO:0000256" key="13">
    <source>
        <dbReference type="ARBA" id="ARBA00023204"/>
    </source>
</evidence>
<dbReference type="Proteomes" id="UP000076244">
    <property type="component" value="Chromosome"/>
</dbReference>
<keyword evidence="10" id="KW-0067">ATP-binding</keyword>
<comment type="catalytic activity">
    <reaction evidence="15">
        <text>Couples ATP hydrolysis with the unwinding of duplex DNA by translocating in the 3'-5' direction.</text>
        <dbReference type="EC" id="5.6.2.4"/>
    </reaction>
</comment>
<dbReference type="SMART" id="SM00487">
    <property type="entry name" value="DEXDc"/>
    <property type="match status" value="1"/>
</dbReference>
<dbReference type="InterPro" id="IPR001650">
    <property type="entry name" value="Helicase_C-like"/>
</dbReference>
<evidence type="ECO:0000259" key="18">
    <source>
        <dbReference type="PROSITE" id="PS51192"/>
    </source>
</evidence>
<dbReference type="GO" id="GO:0009378">
    <property type="term" value="F:four-way junction helicase activity"/>
    <property type="evidence" value="ECO:0007669"/>
    <property type="project" value="TreeGrafter"/>
</dbReference>
<reference evidence="22 23" key="1">
    <citation type="journal article" date="2016" name="PLoS ONE">
        <title>The Identification of Novel Diagnostic Marker Genes for the Detection of Beer Spoiling Pediococcus damnosus Strains Using the BlAst Diagnostic Gene findEr.</title>
        <authorList>
            <person name="Behr J."/>
            <person name="Geissler A.J."/>
            <person name="Schmid J."/>
            <person name="Zehe A."/>
            <person name="Vogel R.F."/>
        </authorList>
    </citation>
    <scope>NUCLEOTIDE SEQUENCE [LARGE SCALE GENOMIC DNA]</scope>
    <source>
        <strain evidence="20 23">TMW 2.1533</strain>
        <strain evidence="21 22">TMW 2.1535</strain>
    </source>
</reference>
<keyword evidence="12" id="KW-0233">DNA recombination</keyword>
<accession>A0A0R2HWB0</accession>
<dbReference type="SUPFAM" id="SSF47819">
    <property type="entry name" value="HRDC-like"/>
    <property type="match status" value="1"/>
</dbReference>
<dbReference type="Pfam" id="PF00271">
    <property type="entry name" value="Helicase_C"/>
    <property type="match status" value="1"/>
</dbReference>
<evidence type="ECO:0000313" key="21">
    <source>
        <dbReference type="EMBL" id="AMV66416.1"/>
    </source>
</evidence>
<keyword evidence="8 20" id="KW-0347">Helicase</keyword>
<dbReference type="InterPro" id="IPR011545">
    <property type="entry name" value="DEAD/DEAH_box_helicase_dom"/>
</dbReference>
<proteinExistence type="inferred from homology"/>
<evidence type="ECO:0000313" key="20">
    <source>
        <dbReference type="EMBL" id="AMV63643.1"/>
    </source>
</evidence>
<dbReference type="PANTHER" id="PTHR13710:SF105">
    <property type="entry name" value="ATP-DEPENDENT DNA HELICASE Q1"/>
    <property type="match status" value="1"/>
</dbReference>
<evidence type="ECO:0000256" key="6">
    <source>
        <dbReference type="ARBA" id="ARBA00022763"/>
    </source>
</evidence>
<comment type="cofactor">
    <cofactor evidence="2">
        <name>Zn(2+)</name>
        <dbReference type="ChEBI" id="CHEBI:29105"/>
    </cofactor>
</comment>
<keyword evidence="22" id="KW-1185">Reference proteome</keyword>
<dbReference type="InterPro" id="IPR010997">
    <property type="entry name" value="HRDC-like_sf"/>
</dbReference>
<dbReference type="InterPro" id="IPR006293">
    <property type="entry name" value="DNA_helicase_ATP-dep_RecQ_bac"/>
</dbReference>
<protein>
    <recommendedName>
        <fullName evidence="16">DNA helicase RecQ</fullName>
        <ecNumber evidence="16">5.6.2.4</ecNumber>
    </recommendedName>
</protein>
<dbReference type="Pfam" id="PF00570">
    <property type="entry name" value="HRDC"/>
    <property type="match status" value="1"/>
</dbReference>
<dbReference type="GO" id="GO:0043590">
    <property type="term" value="C:bacterial nucleoid"/>
    <property type="evidence" value="ECO:0007669"/>
    <property type="project" value="TreeGrafter"/>
</dbReference>
<keyword evidence="4" id="KW-0479">Metal-binding</keyword>
<dbReference type="SUPFAM" id="SSF52540">
    <property type="entry name" value="P-loop containing nucleoside triphosphate hydrolases"/>
    <property type="match status" value="1"/>
</dbReference>
<dbReference type="InterPro" id="IPR036390">
    <property type="entry name" value="WH_DNA-bd_sf"/>
</dbReference>
<dbReference type="InterPro" id="IPR018982">
    <property type="entry name" value="RQC_domain"/>
</dbReference>
<dbReference type="Pfam" id="PF16124">
    <property type="entry name" value="RecQ_Zn_bind"/>
    <property type="match status" value="1"/>
</dbReference>
<dbReference type="GO" id="GO:0009432">
    <property type="term" value="P:SOS response"/>
    <property type="evidence" value="ECO:0007669"/>
    <property type="project" value="UniProtKB-UniRule"/>
</dbReference>
<dbReference type="GO" id="GO:0006281">
    <property type="term" value="P:DNA repair"/>
    <property type="evidence" value="ECO:0007669"/>
    <property type="project" value="UniProtKB-KW"/>
</dbReference>
<keyword evidence="9" id="KW-0862">Zinc</keyword>
<dbReference type="Gene3D" id="3.40.50.300">
    <property type="entry name" value="P-loop containing nucleotide triphosphate hydrolases"/>
    <property type="match status" value="2"/>
</dbReference>
<dbReference type="NCBIfam" id="TIGR01389">
    <property type="entry name" value="recQ"/>
    <property type="match status" value="1"/>
</dbReference>
<evidence type="ECO:0000256" key="11">
    <source>
        <dbReference type="ARBA" id="ARBA00023125"/>
    </source>
</evidence>
<evidence type="ECO:0000313" key="23">
    <source>
        <dbReference type="Proteomes" id="UP000076405"/>
    </source>
</evidence>
<evidence type="ECO:0000256" key="2">
    <source>
        <dbReference type="ARBA" id="ARBA00001947"/>
    </source>
</evidence>
<dbReference type="Pfam" id="PF09382">
    <property type="entry name" value="RQC"/>
    <property type="match status" value="1"/>
</dbReference>
<dbReference type="PROSITE" id="PS50967">
    <property type="entry name" value="HRDC"/>
    <property type="match status" value="1"/>
</dbReference>
<dbReference type="InterPro" id="IPR032284">
    <property type="entry name" value="RecQ_Zn-bd"/>
</dbReference>
<dbReference type="EMBL" id="CP012275">
    <property type="protein sequence ID" value="AMV63643.1"/>
    <property type="molecule type" value="Genomic_DNA"/>
</dbReference>
<feature type="domain" description="HRDC" evidence="17">
    <location>
        <begin position="511"/>
        <end position="591"/>
    </location>
</feature>
<dbReference type="PROSITE" id="PS51192">
    <property type="entry name" value="HELICASE_ATP_BIND_1"/>
    <property type="match status" value="1"/>
</dbReference>
<dbReference type="SMART" id="SM00956">
    <property type="entry name" value="RQC"/>
    <property type="match status" value="1"/>
</dbReference>
<feature type="domain" description="Helicase ATP-binding" evidence="18">
    <location>
        <begin position="24"/>
        <end position="193"/>
    </location>
</feature>
<dbReference type="KEGG" id="pdm:ADU72_0469"/>
<evidence type="ECO:0000256" key="1">
    <source>
        <dbReference type="ARBA" id="ARBA00001946"/>
    </source>
</evidence>
<keyword evidence="11" id="KW-0238">DNA-binding</keyword>
<dbReference type="Proteomes" id="UP000076405">
    <property type="component" value="Chromosome"/>
</dbReference>
<keyword evidence="6" id="KW-0227">DNA damage</keyword>
<dbReference type="PANTHER" id="PTHR13710">
    <property type="entry name" value="DNA HELICASE RECQ FAMILY MEMBER"/>
    <property type="match status" value="1"/>
</dbReference>
<comment type="similarity">
    <text evidence="3">Belongs to the helicase family. RecQ subfamily.</text>
</comment>
<evidence type="ECO:0000256" key="8">
    <source>
        <dbReference type="ARBA" id="ARBA00022806"/>
    </source>
</evidence>
<dbReference type="SMART" id="SM00490">
    <property type="entry name" value="HELICc"/>
    <property type="match status" value="1"/>
</dbReference>
<dbReference type="InterPro" id="IPR002121">
    <property type="entry name" value="HRDC_dom"/>
</dbReference>
<dbReference type="InterPro" id="IPR044876">
    <property type="entry name" value="HRDC_dom_sf"/>
</dbReference>
<dbReference type="InterPro" id="IPR036388">
    <property type="entry name" value="WH-like_DNA-bd_sf"/>
</dbReference>
<dbReference type="CDD" id="cd17920">
    <property type="entry name" value="DEXHc_RecQ"/>
    <property type="match status" value="1"/>
</dbReference>
<dbReference type="GO" id="GO:0043138">
    <property type="term" value="F:3'-5' DNA helicase activity"/>
    <property type="evidence" value="ECO:0007669"/>
    <property type="project" value="UniProtKB-EC"/>
</dbReference>
<dbReference type="FunFam" id="3.40.50.300:FF:000296">
    <property type="entry name" value="ATP-dependent DNA helicase RecQ"/>
    <property type="match status" value="1"/>
</dbReference>
<dbReference type="GO" id="GO:0006260">
    <property type="term" value="P:DNA replication"/>
    <property type="evidence" value="ECO:0007669"/>
    <property type="project" value="InterPro"/>
</dbReference>
<evidence type="ECO:0000256" key="15">
    <source>
        <dbReference type="ARBA" id="ARBA00034617"/>
    </source>
</evidence>
<gene>
    <name evidence="20" type="ORF">ADU70_2179</name>
    <name evidence="21" type="ORF">ADU72_0469</name>
</gene>
<keyword evidence="13" id="KW-0234">DNA repair</keyword>
<dbReference type="Gene3D" id="1.10.10.10">
    <property type="entry name" value="Winged helix-like DNA-binding domain superfamily/Winged helix DNA-binding domain"/>
    <property type="match status" value="1"/>
</dbReference>
<dbReference type="OrthoDB" id="9763310at2"/>
<evidence type="ECO:0000256" key="7">
    <source>
        <dbReference type="ARBA" id="ARBA00022801"/>
    </source>
</evidence>
<evidence type="ECO:0000256" key="3">
    <source>
        <dbReference type="ARBA" id="ARBA00005446"/>
    </source>
</evidence>
<dbReference type="SMART" id="SM00341">
    <property type="entry name" value="HRDC"/>
    <property type="match status" value="1"/>
</dbReference>
<comment type="cofactor">
    <cofactor evidence="1">
        <name>Mg(2+)</name>
        <dbReference type="ChEBI" id="CHEBI:18420"/>
    </cofactor>
</comment>
<dbReference type="GO" id="GO:0030894">
    <property type="term" value="C:replisome"/>
    <property type="evidence" value="ECO:0007669"/>
    <property type="project" value="TreeGrafter"/>
</dbReference>
<dbReference type="InterPro" id="IPR027417">
    <property type="entry name" value="P-loop_NTPase"/>
</dbReference>